<evidence type="ECO:0000256" key="1">
    <source>
        <dbReference type="ARBA" id="ARBA00010923"/>
    </source>
</evidence>
<dbReference type="GO" id="GO:0004519">
    <property type="term" value="F:endonuclease activity"/>
    <property type="evidence" value="ECO:0007669"/>
    <property type="project" value="UniProtKB-KW"/>
</dbReference>
<keyword evidence="2" id="KW-0680">Restriction system</keyword>
<comment type="similarity">
    <text evidence="1">Belongs to the type-I restriction system S methylase family.</text>
</comment>
<feature type="domain" description="Type I restriction modification DNA specificity" evidence="4">
    <location>
        <begin position="2"/>
        <end position="176"/>
    </location>
</feature>
<dbReference type="PANTHER" id="PTHR30408:SF13">
    <property type="entry name" value="TYPE I RESTRICTION ENZYME HINDI SPECIFICITY SUBUNIT"/>
    <property type="match status" value="1"/>
</dbReference>
<keyword evidence="5" id="KW-0540">Nuclease</keyword>
<evidence type="ECO:0000259" key="4">
    <source>
        <dbReference type="Pfam" id="PF01420"/>
    </source>
</evidence>
<evidence type="ECO:0000256" key="3">
    <source>
        <dbReference type="ARBA" id="ARBA00023125"/>
    </source>
</evidence>
<gene>
    <name evidence="5" type="ORF">GCM10011510_10720</name>
</gene>
<reference evidence="5" key="2">
    <citation type="submission" date="2020-09" db="EMBL/GenBank/DDBJ databases">
        <authorList>
            <person name="Sun Q."/>
            <person name="Zhou Y."/>
        </authorList>
    </citation>
    <scope>NUCLEOTIDE SEQUENCE</scope>
    <source>
        <strain evidence="5">CGMCC 1.15533</strain>
    </source>
</reference>
<evidence type="ECO:0000256" key="2">
    <source>
        <dbReference type="ARBA" id="ARBA00022747"/>
    </source>
</evidence>
<dbReference type="EMBL" id="BMJN01000015">
    <property type="protein sequence ID" value="GGE31283.1"/>
    <property type="molecule type" value="Genomic_DNA"/>
</dbReference>
<dbReference type="Pfam" id="PF01420">
    <property type="entry name" value="Methylase_S"/>
    <property type="match status" value="1"/>
</dbReference>
<comment type="caution">
    <text evidence="5">The sequence shown here is derived from an EMBL/GenBank/DDBJ whole genome shotgun (WGS) entry which is preliminary data.</text>
</comment>
<dbReference type="RefSeq" id="WP_068988854.1">
    <property type="nucleotide sequence ID" value="NZ_BMJN01000015.1"/>
</dbReference>
<keyword evidence="5" id="KW-0255">Endonuclease</keyword>
<organism evidence="5 6">
    <name type="scientific">Streptococcus himalayensis</name>
    <dbReference type="NCBI Taxonomy" id="1888195"/>
    <lineage>
        <taxon>Bacteria</taxon>
        <taxon>Bacillati</taxon>
        <taxon>Bacillota</taxon>
        <taxon>Bacilli</taxon>
        <taxon>Lactobacillales</taxon>
        <taxon>Streptococcaceae</taxon>
        <taxon>Streptococcus</taxon>
    </lineage>
</organism>
<dbReference type="InterPro" id="IPR044946">
    <property type="entry name" value="Restrct_endonuc_typeI_TRD_sf"/>
</dbReference>
<keyword evidence="5" id="KW-0378">Hydrolase</keyword>
<sequence length="412" mass="46947">MKLKKLKNIATIHNGATPSTSKPEYYGGELSWITPKDLSNSNNKYVKCGERNITELGAQQIGQYLPRGTVLLSSRAPIGLLAIAEKPLYTNQGFKNIVVNQEILNNEFLYYYLLASKENLQNLGSGTTFKEISKKNLESFSVPCPPLHTQQKIATLLSALDEKIALNNRINEELERMAKELYDYWFVQFDFPDENGKPYKSSGGEMVYNEALKREIPKGWEVKSLVNNNLCKIIKTGVNDFFQKYYLATADVNETTISNGEVIEFESRPSRANMQPILNSVWFAKMKDSIKHIFLTSEMSVFIENYIFSTGFVGLQCSAESFEYIASFIRFSGFESIKNDLSHGATQQAVNNTDLKEIELLVPDKRVLEEKYHYLAKPIFSKISLNMIENRNLAQLRDWLLPMLMNGQVKVE</sequence>
<dbReference type="GO" id="GO:0009307">
    <property type="term" value="P:DNA restriction-modification system"/>
    <property type="evidence" value="ECO:0007669"/>
    <property type="project" value="UniProtKB-KW"/>
</dbReference>
<protein>
    <submittedName>
        <fullName evidence="5">Type I restriction endonuclease MjaXP subunit S</fullName>
    </submittedName>
</protein>
<evidence type="ECO:0000313" key="6">
    <source>
        <dbReference type="Proteomes" id="UP000660801"/>
    </source>
</evidence>
<proteinExistence type="inferred from homology"/>
<dbReference type="InterPro" id="IPR000055">
    <property type="entry name" value="Restrct_endonuc_typeI_TRD"/>
</dbReference>
<dbReference type="CDD" id="cd17273">
    <property type="entry name" value="RMtype1_S_EcoJA69PI-TRD1-CR1_like"/>
    <property type="match status" value="1"/>
</dbReference>
<keyword evidence="6" id="KW-1185">Reference proteome</keyword>
<dbReference type="GO" id="GO:0003677">
    <property type="term" value="F:DNA binding"/>
    <property type="evidence" value="ECO:0007669"/>
    <property type="project" value="UniProtKB-KW"/>
</dbReference>
<dbReference type="SUPFAM" id="SSF116734">
    <property type="entry name" value="DNA methylase specificity domain"/>
    <property type="match status" value="2"/>
</dbReference>
<name>A0A917A7U9_9STRE</name>
<reference evidence="5" key="1">
    <citation type="journal article" date="2014" name="Int. J. Syst. Evol. Microbiol.">
        <title>Complete genome sequence of Corynebacterium casei LMG S-19264T (=DSM 44701T), isolated from a smear-ripened cheese.</title>
        <authorList>
            <consortium name="US DOE Joint Genome Institute (JGI-PGF)"/>
            <person name="Walter F."/>
            <person name="Albersmeier A."/>
            <person name="Kalinowski J."/>
            <person name="Ruckert C."/>
        </authorList>
    </citation>
    <scope>NUCLEOTIDE SEQUENCE</scope>
    <source>
        <strain evidence="5">CGMCC 1.15533</strain>
    </source>
</reference>
<dbReference type="OrthoDB" id="9795776at2"/>
<keyword evidence="3" id="KW-0238">DNA-binding</keyword>
<dbReference type="InterPro" id="IPR052021">
    <property type="entry name" value="Type-I_RS_S_subunit"/>
</dbReference>
<dbReference type="AlphaFoldDB" id="A0A917A7U9"/>
<dbReference type="Proteomes" id="UP000660801">
    <property type="component" value="Unassembled WGS sequence"/>
</dbReference>
<dbReference type="PANTHER" id="PTHR30408">
    <property type="entry name" value="TYPE-1 RESTRICTION ENZYME ECOKI SPECIFICITY PROTEIN"/>
    <property type="match status" value="1"/>
</dbReference>
<evidence type="ECO:0000313" key="5">
    <source>
        <dbReference type="EMBL" id="GGE31283.1"/>
    </source>
</evidence>
<dbReference type="Gene3D" id="3.90.220.20">
    <property type="entry name" value="DNA methylase specificity domains"/>
    <property type="match status" value="2"/>
</dbReference>
<accession>A0A917A7U9</accession>